<name>A0AAN9PTB4_CLITE</name>
<comment type="caution">
    <text evidence="1">The sequence shown here is derived from an EMBL/GenBank/DDBJ whole genome shotgun (WGS) entry which is preliminary data.</text>
</comment>
<dbReference type="AlphaFoldDB" id="A0AAN9PTB4"/>
<sequence>MLRNEGGGWSEDRLDELSPIKIGVKIRALPPRNANRKDNVRWLCSIDGGFTVATAYASLANSIDVSVESC</sequence>
<evidence type="ECO:0000313" key="2">
    <source>
        <dbReference type="Proteomes" id="UP001359559"/>
    </source>
</evidence>
<accession>A0AAN9PTB4</accession>
<evidence type="ECO:0000313" key="1">
    <source>
        <dbReference type="EMBL" id="KAK7309229.1"/>
    </source>
</evidence>
<protein>
    <submittedName>
        <fullName evidence="1">Uncharacterized protein</fullName>
    </submittedName>
</protein>
<proteinExistence type="predicted"/>
<dbReference type="EMBL" id="JAYKXN010000002">
    <property type="protein sequence ID" value="KAK7309229.1"/>
    <property type="molecule type" value="Genomic_DNA"/>
</dbReference>
<organism evidence="1 2">
    <name type="scientific">Clitoria ternatea</name>
    <name type="common">Butterfly pea</name>
    <dbReference type="NCBI Taxonomy" id="43366"/>
    <lineage>
        <taxon>Eukaryota</taxon>
        <taxon>Viridiplantae</taxon>
        <taxon>Streptophyta</taxon>
        <taxon>Embryophyta</taxon>
        <taxon>Tracheophyta</taxon>
        <taxon>Spermatophyta</taxon>
        <taxon>Magnoliopsida</taxon>
        <taxon>eudicotyledons</taxon>
        <taxon>Gunneridae</taxon>
        <taxon>Pentapetalae</taxon>
        <taxon>rosids</taxon>
        <taxon>fabids</taxon>
        <taxon>Fabales</taxon>
        <taxon>Fabaceae</taxon>
        <taxon>Papilionoideae</taxon>
        <taxon>50 kb inversion clade</taxon>
        <taxon>NPAAA clade</taxon>
        <taxon>indigoferoid/millettioid clade</taxon>
        <taxon>Phaseoleae</taxon>
        <taxon>Clitoria</taxon>
    </lineage>
</organism>
<gene>
    <name evidence="1" type="ORF">RJT34_05785</name>
</gene>
<dbReference type="Proteomes" id="UP001359559">
    <property type="component" value="Unassembled WGS sequence"/>
</dbReference>
<reference evidence="1 2" key="1">
    <citation type="submission" date="2024-01" db="EMBL/GenBank/DDBJ databases">
        <title>The genomes of 5 underutilized Papilionoideae crops provide insights into root nodulation and disease resistance.</title>
        <authorList>
            <person name="Yuan L."/>
        </authorList>
    </citation>
    <scope>NUCLEOTIDE SEQUENCE [LARGE SCALE GENOMIC DNA]</scope>
    <source>
        <strain evidence="1">LY-2023</strain>
        <tissue evidence="1">Leaf</tissue>
    </source>
</reference>
<keyword evidence="2" id="KW-1185">Reference proteome</keyword>